<dbReference type="Pfam" id="PF00583">
    <property type="entry name" value="Acetyltransf_1"/>
    <property type="match status" value="1"/>
</dbReference>
<dbReference type="Gene3D" id="3.40.630.30">
    <property type="match status" value="1"/>
</dbReference>
<evidence type="ECO:0000313" key="2">
    <source>
        <dbReference type="EMBL" id="MFD2659929.1"/>
    </source>
</evidence>
<dbReference type="RefSeq" id="WP_379270604.1">
    <property type="nucleotide sequence ID" value="NZ_JBHUGT010000032.1"/>
</dbReference>
<dbReference type="InterPro" id="IPR016181">
    <property type="entry name" value="Acyl_CoA_acyltransferase"/>
</dbReference>
<dbReference type="EMBL" id="JBHUMY010000006">
    <property type="protein sequence ID" value="MFD2659929.1"/>
    <property type="molecule type" value="Genomic_DNA"/>
</dbReference>
<dbReference type="InterPro" id="IPR000182">
    <property type="entry name" value="GNAT_dom"/>
</dbReference>
<keyword evidence="3" id="KW-1185">Reference proteome</keyword>
<protein>
    <submittedName>
        <fullName evidence="2">GNAT family N-acetyltransferase</fullName>
        <ecNumber evidence="2">2.3.1.-</ecNumber>
    </submittedName>
</protein>
<dbReference type="EC" id="2.3.1.-" evidence="2"/>
<sequence>MEHLVSDQWDEQLWLRAEPIYEEAFPEHGRKSRSIVRRMLDRGLAELHVWQDRGAAVAMAITAIDRSRNLLIIDYIAVSFERRGQGLGLACLNDIRAWARNSRGCKGIVIEVEAERTEENEKRIRFWQKAGFVLTDYVRSYIWVPETYKAMYLKLDESRPVPPPDGKTLFKSIINYHEKAYRNRGETK</sequence>
<keyword evidence="2" id="KW-0012">Acyltransferase</keyword>
<evidence type="ECO:0000313" key="3">
    <source>
        <dbReference type="Proteomes" id="UP001597493"/>
    </source>
</evidence>
<feature type="domain" description="N-acetyltransferase" evidence="1">
    <location>
        <begin position="4"/>
        <end position="154"/>
    </location>
</feature>
<name>A0ABW5QU81_9BACL</name>
<accession>A0ABW5QU81</accession>
<evidence type="ECO:0000259" key="1">
    <source>
        <dbReference type="PROSITE" id="PS51186"/>
    </source>
</evidence>
<dbReference type="PROSITE" id="PS51186">
    <property type="entry name" value="GNAT"/>
    <property type="match status" value="1"/>
</dbReference>
<gene>
    <name evidence="2" type="ORF">ACFSW5_06565</name>
</gene>
<dbReference type="GO" id="GO:0016746">
    <property type="term" value="F:acyltransferase activity"/>
    <property type="evidence" value="ECO:0007669"/>
    <property type="project" value="UniProtKB-KW"/>
</dbReference>
<proteinExistence type="predicted"/>
<dbReference type="SUPFAM" id="SSF55729">
    <property type="entry name" value="Acyl-CoA N-acyltransferases (Nat)"/>
    <property type="match status" value="1"/>
</dbReference>
<organism evidence="2 3">
    <name type="scientific">Paenibacillus thailandensis</name>
    <dbReference type="NCBI Taxonomy" id="393250"/>
    <lineage>
        <taxon>Bacteria</taxon>
        <taxon>Bacillati</taxon>
        <taxon>Bacillota</taxon>
        <taxon>Bacilli</taxon>
        <taxon>Bacillales</taxon>
        <taxon>Paenibacillaceae</taxon>
        <taxon>Paenibacillus</taxon>
    </lineage>
</organism>
<keyword evidence="2" id="KW-0808">Transferase</keyword>
<reference evidence="3" key="1">
    <citation type="journal article" date="2019" name="Int. J. Syst. Evol. Microbiol.">
        <title>The Global Catalogue of Microorganisms (GCM) 10K type strain sequencing project: providing services to taxonomists for standard genome sequencing and annotation.</title>
        <authorList>
            <consortium name="The Broad Institute Genomics Platform"/>
            <consortium name="The Broad Institute Genome Sequencing Center for Infectious Disease"/>
            <person name="Wu L."/>
            <person name="Ma J."/>
        </authorList>
    </citation>
    <scope>NUCLEOTIDE SEQUENCE [LARGE SCALE GENOMIC DNA]</scope>
    <source>
        <strain evidence="3">TISTR 1827</strain>
    </source>
</reference>
<comment type="caution">
    <text evidence="2">The sequence shown here is derived from an EMBL/GenBank/DDBJ whole genome shotgun (WGS) entry which is preliminary data.</text>
</comment>
<dbReference type="Proteomes" id="UP001597493">
    <property type="component" value="Unassembled WGS sequence"/>
</dbReference>
<dbReference type="CDD" id="cd04301">
    <property type="entry name" value="NAT_SF"/>
    <property type="match status" value="1"/>
</dbReference>